<dbReference type="Pfam" id="PF04542">
    <property type="entry name" value="Sigma70_r2"/>
    <property type="match status" value="1"/>
</dbReference>
<dbReference type="GO" id="GO:0016987">
    <property type="term" value="F:sigma factor activity"/>
    <property type="evidence" value="ECO:0007669"/>
    <property type="project" value="UniProtKB-KW"/>
</dbReference>
<dbReference type="Gene3D" id="1.10.1740.10">
    <property type="match status" value="1"/>
</dbReference>
<dbReference type="Pfam" id="PF08281">
    <property type="entry name" value="Sigma70_r4_2"/>
    <property type="match status" value="1"/>
</dbReference>
<keyword evidence="10" id="KW-1185">Reference proteome</keyword>
<dbReference type="AlphaFoldDB" id="A0A1H8N102"/>
<proteinExistence type="inferred from homology"/>
<protein>
    <submittedName>
        <fullName evidence="9">RNA polymerase sigma-70 factor, ECF subfamily</fullName>
    </submittedName>
</protein>
<comment type="similarity">
    <text evidence="1">Belongs to the sigma-70 factor family. ECF subfamily.</text>
</comment>
<dbReference type="InterPro" id="IPR013325">
    <property type="entry name" value="RNA_pol_sigma_r2"/>
</dbReference>
<dbReference type="GO" id="GO:0003677">
    <property type="term" value="F:DNA binding"/>
    <property type="evidence" value="ECO:0007669"/>
    <property type="project" value="UniProtKB-KW"/>
</dbReference>
<dbReference type="InterPro" id="IPR007627">
    <property type="entry name" value="RNA_pol_sigma70_r2"/>
</dbReference>
<evidence type="ECO:0000256" key="5">
    <source>
        <dbReference type="ARBA" id="ARBA00023163"/>
    </source>
</evidence>
<evidence type="ECO:0000259" key="8">
    <source>
        <dbReference type="Pfam" id="PF08281"/>
    </source>
</evidence>
<dbReference type="RefSeq" id="WP_069464942.1">
    <property type="nucleotide sequence ID" value="NZ_FODD01000020.1"/>
</dbReference>
<feature type="domain" description="RNA polymerase sigma-70 region 2" evidence="7">
    <location>
        <begin position="16"/>
        <end position="81"/>
    </location>
</feature>
<evidence type="ECO:0000256" key="4">
    <source>
        <dbReference type="ARBA" id="ARBA00023125"/>
    </source>
</evidence>
<dbReference type="EMBL" id="FODD01000020">
    <property type="protein sequence ID" value="SEO23173.1"/>
    <property type="molecule type" value="Genomic_DNA"/>
</dbReference>
<dbReference type="InterPro" id="IPR014325">
    <property type="entry name" value="RNA_pol_sigma-E_actinobac"/>
</dbReference>
<dbReference type="Proteomes" id="UP000181951">
    <property type="component" value="Unassembled WGS sequence"/>
</dbReference>
<evidence type="ECO:0000256" key="2">
    <source>
        <dbReference type="ARBA" id="ARBA00023015"/>
    </source>
</evidence>
<keyword evidence="2" id="KW-0805">Transcription regulation</keyword>
<dbReference type="SUPFAM" id="SSF88659">
    <property type="entry name" value="Sigma3 and sigma4 domains of RNA polymerase sigma factors"/>
    <property type="match status" value="1"/>
</dbReference>
<dbReference type="NCBIfam" id="TIGR02983">
    <property type="entry name" value="SigE-fam_strep"/>
    <property type="match status" value="1"/>
</dbReference>
<keyword evidence="5" id="KW-0804">Transcription</keyword>
<dbReference type="NCBIfam" id="TIGR02937">
    <property type="entry name" value="sigma70-ECF"/>
    <property type="match status" value="1"/>
</dbReference>
<evidence type="ECO:0000256" key="3">
    <source>
        <dbReference type="ARBA" id="ARBA00023082"/>
    </source>
</evidence>
<dbReference type="InterPro" id="IPR013324">
    <property type="entry name" value="RNA_pol_sigma_r3/r4-like"/>
</dbReference>
<dbReference type="Gene3D" id="1.10.10.10">
    <property type="entry name" value="Winged helix-like DNA-binding domain superfamily/Winged helix DNA-binding domain"/>
    <property type="match status" value="1"/>
</dbReference>
<dbReference type="InterPro" id="IPR014284">
    <property type="entry name" value="RNA_pol_sigma-70_dom"/>
</dbReference>
<keyword evidence="3" id="KW-0731">Sigma factor</keyword>
<keyword evidence="4" id="KW-0238">DNA-binding</keyword>
<feature type="compositionally biased region" description="Basic and acidic residues" evidence="6">
    <location>
        <begin position="179"/>
        <end position="188"/>
    </location>
</feature>
<dbReference type="CDD" id="cd06171">
    <property type="entry name" value="Sigma70_r4"/>
    <property type="match status" value="1"/>
</dbReference>
<accession>A0A1H8N102</accession>
<evidence type="ECO:0000256" key="1">
    <source>
        <dbReference type="ARBA" id="ARBA00010641"/>
    </source>
</evidence>
<dbReference type="SUPFAM" id="SSF88946">
    <property type="entry name" value="Sigma2 domain of RNA polymerase sigma factors"/>
    <property type="match status" value="1"/>
</dbReference>
<gene>
    <name evidence="9" type="ORF">SAMN05216267_1020139</name>
</gene>
<organism evidence="9 10">
    <name type="scientific">Actinacidiphila rubida</name>
    <dbReference type="NCBI Taxonomy" id="310780"/>
    <lineage>
        <taxon>Bacteria</taxon>
        <taxon>Bacillati</taxon>
        <taxon>Actinomycetota</taxon>
        <taxon>Actinomycetes</taxon>
        <taxon>Kitasatosporales</taxon>
        <taxon>Streptomycetaceae</taxon>
        <taxon>Actinacidiphila</taxon>
    </lineage>
</organism>
<name>A0A1H8N102_9ACTN</name>
<evidence type="ECO:0000313" key="10">
    <source>
        <dbReference type="Proteomes" id="UP000181951"/>
    </source>
</evidence>
<dbReference type="InterPro" id="IPR013249">
    <property type="entry name" value="RNA_pol_sigma70_r4_t2"/>
</dbReference>
<evidence type="ECO:0000313" key="9">
    <source>
        <dbReference type="EMBL" id="SEO23173.1"/>
    </source>
</evidence>
<dbReference type="OrthoDB" id="3777963at2"/>
<dbReference type="STRING" id="310780.SAMN05216267_1020139"/>
<feature type="region of interest" description="Disordered" evidence="6">
    <location>
        <begin position="150"/>
        <end position="188"/>
    </location>
</feature>
<sequence>MSAPTGTRTDDFDEFYAATARKMVAVVYAVTGDIGEAEDAVQEAYARAWQRWARLTEEGDPAPWVRTVALRLAVSTWRKARNRMRAHFRHGPPPDAPALAPDRVALVDALRTLGDDQRTAVVMHHLLDLPVEEIARETGVSNAAVRTRLSRGRKALGARLQDEPEDPAAPDHPARPPRCRTEEVPLHG</sequence>
<dbReference type="InterPro" id="IPR036388">
    <property type="entry name" value="WH-like_DNA-bd_sf"/>
</dbReference>
<dbReference type="InterPro" id="IPR039425">
    <property type="entry name" value="RNA_pol_sigma-70-like"/>
</dbReference>
<reference evidence="9 10" key="1">
    <citation type="submission" date="2016-10" db="EMBL/GenBank/DDBJ databases">
        <authorList>
            <person name="de Groot N.N."/>
        </authorList>
    </citation>
    <scope>NUCLEOTIDE SEQUENCE [LARGE SCALE GENOMIC DNA]</scope>
    <source>
        <strain evidence="9 10">CGMCC 4.2026</strain>
    </source>
</reference>
<dbReference type="GO" id="GO:0006352">
    <property type="term" value="P:DNA-templated transcription initiation"/>
    <property type="evidence" value="ECO:0007669"/>
    <property type="project" value="InterPro"/>
</dbReference>
<dbReference type="PANTHER" id="PTHR43133:SF50">
    <property type="entry name" value="ECF RNA POLYMERASE SIGMA FACTOR SIGM"/>
    <property type="match status" value="1"/>
</dbReference>
<evidence type="ECO:0000256" key="6">
    <source>
        <dbReference type="SAM" id="MobiDB-lite"/>
    </source>
</evidence>
<evidence type="ECO:0000259" key="7">
    <source>
        <dbReference type="Pfam" id="PF04542"/>
    </source>
</evidence>
<dbReference type="PANTHER" id="PTHR43133">
    <property type="entry name" value="RNA POLYMERASE ECF-TYPE SIGMA FACTO"/>
    <property type="match status" value="1"/>
</dbReference>
<feature type="domain" description="RNA polymerase sigma factor 70 region 4 type 2" evidence="8">
    <location>
        <begin position="104"/>
        <end position="156"/>
    </location>
</feature>